<dbReference type="SUPFAM" id="SSF53697">
    <property type="entry name" value="SIS domain"/>
    <property type="match status" value="1"/>
</dbReference>
<dbReference type="InterPro" id="IPR047640">
    <property type="entry name" value="RpiR-like"/>
</dbReference>
<comment type="caution">
    <text evidence="3">The sequence shown here is derived from an EMBL/GenBank/DDBJ whole genome shotgun (WGS) entry which is preliminary data.</text>
</comment>
<dbReference type="SUPFAM" id="SSF46689">
    <property type="entry name" value="Homeodomain-like"/>
    <property type="match status" value="1"/>
</dbReference>
<dbReference type="RefSeq" id="WP_066536420.1">
    <property type="nucleotide sequence ID" value="NZ_DALZQJ010000023.1"/>
</dbReference>
<dbReference type="GeneID" id="80802668"/>
<dbReference type="InterPro" id="IPR046348">
    <property type="entry name" value="SIS_dom_sf"/>
</dbReference>
<keyword evidence="4" id="KW-1185">Reference proteome</keyword>
<dbReference type="PROSITE" id="PS51071">
    <property type="entry name" value="HTH_RPIR"/>
    <property type="match status" value="1"/>
</dbReference>
<dbReference type="InterPro" id="IPR001347">
    <property type="entry name" value="SIS_dom"/>
</dbReference>
<feature type="domain" description="HTH rpiR-type" evidence="2">
    <location>
        <begin position="12"/>
        <end position="88"/>
    </location>
</feature>
<evidence type="ECO:0000313" key="4">
    <source>
        <dbReference type="Proteomes" id="UP000220246"/>
    </source>
</evidence>
<dbReference type="PANTHER" id="PTHR30514:SF18">
    <property type="entry name" value="RPIR-FAMILY TRANSCRIPTIONAL REGULATOR"/>
    <property type="match status" value="1"/>
</dbReference>
<dbReference type="Pfam" id="PF01380">
    <property type="entry name" value="SIS"/>
    <property type="match status" value="1"/>
</dbReference>
<dbReference type="OrthoDB" id="8960173at2"/>
<evidence type="ECO:0000313" key="3">
    <source>
        <dbReference type="EMBL" id="PEH90358.1"/>
    </source>
</evidence>
<dbReference type="Gene3D" id="3.40.50.10490">
    <property type="entry name" value="Glucose-6-phosphate isomerase like protein, domain 1"/>
    <property type="match status" value="1"/>
</dbReference>
<dbReference type="GO" id="GO:0003700">
    <property type="term" value="F:DNA-binding transcription factor activity"/>
    <property type="evidence" value="ECO:0007669"/>
    <property type="project" value="InterPro"/>
</dbReference>
<dbReference type="PANTHER" id="PTHR30514">
    <property type="entry name" value="GLUCOKINASE"/>
    <property type="match status" value="1"/>
</dbReference>
<evidence type="ECO:0000256" key="1">
    <source>
        <dbReference type="ARBA" id="ARBA00023152"/>
    </source>
</evidence>
<dbReference type="Pfam" id="PF01418">
    <property type="entry name" value="HTH_6"/>
    <property type="match status" value="1"/>
</dbReference>
<dbReference type="Gene3D" id="1.10.10.10">
    <property type="entry name" value="Winged helix-like DNA-binding domain superfamily/Winged helix DNA-binding domain"/>
    <property type="match status" value="1"/>
</dbReference>
<gene>
    <name evidence="3" type="ORF">CRM82_18735</name>
</gene>
<dbReference type="InterPro" id="IPR000281">
    <property type="entry name" value="HTH_RpiR"/>
</dbReference>
<keyword evidence="1" id="KW-0324">Glycolysis</keyword>
<dbReference type="InterPro" id="IPR009057">
    <property type="entry name" value="Homeodomain-like_sf"/>
</dbReference>
<evidence type="ECO:0000259" key="2">
    <source>
        <dbReference type="PROSITE" id="PS51071"/>
    </source>
</evidence>
<dbReference type="STRING" id="1219032.GCA_001515545_01861"/>
<protein>
    <submittedName>
        <fullName evidence="3">MurR/RpiR family transcriptional regulator</fullName>
    </submittedName>
</protein>
<dbReference type="Proteomes" id="UP000220246">
    <property type="component" value="Unassembled WGS sequence"/>
</dbReference>
<dbReference type="GO" id="GO:0097367">
    <property type="term" value="F:carbohydrate derivative binding"/>
    <property type="evidence" value="ECO:0007669"/>
    <property type="project" value="InterPro"/>
</dbReference>
<name>A0A2A7UYM3_COMTR</name>
<reference evidence="4" key="1">
    <citation type="submission" date="2017-09" db="EMBL/GenBank/DDBJ databases">
        <title>FDA dAtabase for Regulatory Grade micrObial Sequences (FDA-ARGOS): Supporting development and validation of Infectious Disease Dx tests.</title>
        <authorList>
            <person name="Minogue T."/>
            <person name="Wolcott M."/>
            <person name="Wasieloski L."/>
            <person name="Aguilar W."/>
            <person name="Moore D."/>
            <person name="Tallon L."/>
            <person name="Sadzewicz L."/>
            <person name="Ott S."/>
            <person name="Zhao X."/>
            <person name="Nagaraj S."/>
            <person name="Vavikolanu K."/>
            <person name="Aluvathingal J."/>
            <person name="Nadendla S."/>
            <person name="Sichtig H."/>
        </authorList>
    </citation>
    <scope>NUCLEOTIDE SEQUENCE [LARGE SCALE GENOMIC DNA]</scope>
    <source>
        <strain evidence="4">FDAARGOS_394</strain>
    </source>
</reference>
<dbReference type="AlphaFoldDB" id="A0A2A7UYM3"/>
<sequence>MATTPRSPAPAAPFFARVRQALPDFSPTERKLAQMVLDQPLNPAGYSASELAQLTGVSNATVTRFVRRLGFESYDEARRQARLDSTPSGVPLSVHVAEHAPTPMQLWQQVQENVAATVAQIPAPVMDAMASALNQAPQVFCMGLQQNHSLATHLRWQLRHGLGKRAFLVPDLGETVQDVLPRLDTHDLVVLFALHSTDPLLGEVAQAARTAGAKVLCITDLASTAPASDWLLRCHTSAYSRNQGGAERHVPPVFDTTAASALIYSLTAHAVQWSNQPFELI</sequence>
<accession>A0A2A7UYM3</accession>
<dbReference type="InterPro" id="IPR036388">
    <property type="entry name" value="WH-like_DNA-bd_sf"/>
</dbReference>
<dbReference type="GO" id="GO:0006096">
    <property type="term" value="P:glycolytic process"/>
    <property type="evidence" value="ECO:0007669"/>
    <property type="project" value="UniProtKB-KW"/>
</dbReference>
<proteinExistence type="predicted"/>
<organism evidence="3 4">
    <name type="scientific">Comamonas terrigena</name>
    <dbReference type="NCBI Taxonomy" id="32013"/>
    <lineage>
        <taxon>Bacteria</taxon>
        <taxon>Pseudomonadati</taxon>
        <taxon>Pseudomonadota</taxon>
        <taxon>Betaproteobacteria</taxon>
        <taxon>Burkholderiales</taxon>
        <taxon>Comamonadaceae</taxon>
        <taxon>Comamonas</taxon>
    </lineage>
</organism>
<dbReference type="GO" id="GO:0003677">
    <property type="term" value="F:DNA binding"/>
    <property type="evidence" value="ECO:0007669"/>
    <property type="project" value="InterPro"/>
</dbReference>
<dbReference type="EMBL" id="PDEA01000001">
    <property type="protein sequence ID" value="PEH90358.1"/>
    <property type="molecule type" value="Genomic_DNA"/>
</dbReference>